<dbReference type="InterPro" id="IPR011089">
    <property type="entry name" value="GmrSD_C"/>
</dbReference>
<comment type="caution">
    <text evidence="4">The sequence shown here is derived from an EMBL/GenBank/DDBJ whole genome shotgun (WGS) entry which is preliminary data.</text>
</comment>
<dbReference type="PANTHER" id="PTHR24094">
    <property type="entry name" value="SECRETED PROTEIN"/>
    <property type="match status" value="1"/>
</dbReference>
<reference evidence="4 5" key="1">
    <citation type="submission" date="2018-12" db="EMBL/GenBank/DDBJ databases">
        <title>Glycomyces sp. YIM 121974 draft genome.</title>
        <authorList>
            <person name="Li Q."/>
        </authorList>
    </citation>
    <scope>NUCLEOTIDE SEQUENCE [LARGE SCALE GENOMIC DNA]</scope>
    <source>
        <strain evidence="4 5">YIM 121974</strain>
    </source>
</reference>
<dbReference type="EMBL" id="RSEB01000004">
    <property type="protein sequence ID" value="RRR98334.1"/>
    <property type="molecule type" value="Genomic_DNA"/>
</dbReference>
<keyword evidence="5" id="KW-1185">Reference proteome</keyword>
<proteinExistence type="predicted"/>
<evidence type="ECO:0000259" key="3">
    <source>
        <dbReference type="Pfam" id="PF07510"/>
    </source>
</evidence>
<accession>A0A426UVJ0</accession>
<evidence type="ECO:0000256" key="2">
    <source>
        <dbReference type="SAM" id="SignalP"/>
    </source>
</evidence>
<feature type="domain" description="GmrSD restriction endonucleases C-terminal" evidence="3">
    <location>
        <begin position="137"/>
        <end position="233"/>
    </location>
</feature>
<feature type="signal peptide" evidence="2">
    <location>
        <begin position="1"/>
        <end position="27"/>
    </location>
</feature>
<dbReference type="AlphaFoldDB" id="A0A426UVJ0"/>
<dbReference type="PANTHER" id="PTHR24094:SF15">
    <property type="entry name" value="AMP-DEPENDENT SYNTHETASE_LIGASE DOMAIN-CONTAINING PROTEIN-RELATED"/>
    <property type="match status" value="1"/>
</dbReference>
<dbReference type="PROSITE" id="PS51257">
    <property type="entry name" value="PROKAR_LIPOPROTEIN"/>
    <property type="match status" value="1"/>
</dbReference>
<feature type="region of interest" description="Disordered" evidence="1">
    <location>
        <begin position="28"/>
        <end position="47"/>
    </location>
</feature>
<evidence type="ECO:0000256" key="1">
    <source>
        <dbReference type="SAM" id="MobiDB-lite"/>
    </source>
</evidence>
<keyword evidence="2" id="KW-0732">Signal</keyword>
<gene>
    <name evidence="4" type="ORF">EIW28_15635</name>
</gene>
<protein>
    <submittedName>
        <fullName evidence="4">HNH endonuclease</fullName>
    </submittedName>
</protein>
<name>A0A426UVJ0_9ACTN</name>
<organism evidence="4 5">
    <name type="scientific">Glycomyces terrestris</name>
    <dbReference type="NCBI Taxonomy" id="2493553"/>
    <lineage>
        <taxon>Bacteria</taxon>
        <taxon>Bacillati</taxon>
        <taxon>Actinomycetota</taxon>
        <taxon>Actinomycetes</taxon>
        <taxon>Glycomycetales</taxon>
        <taxon>Glycomycetaceae</taxon>
        <taxon>Glycomyces</taxon>
    </lineage>
</organism>
<evidence type="ECO:0000313" key="5">
    <source>
        <dbReference type="Proteomes" id="UP000277256"/>
    </source>
</evidence>
<keyword evidence="4" id="KW-0540">Nuclease</keyword>
<keyword evidence="4" id="KW-0378">Hydrolase</keyword>
<dbReference type="Pfam" id="PF07510">
    <property type="entry name" value="GmrSD_C"/>
    <property type="match status" value="1"/>
</dbReference>
<evidence type="ECO:0000313" key="4">
    <source>
        <dbReference type="EMBL" id="RRR98334.1"/>
    </source>
</evidence>
<keyword evidence="4" id="KW-0255">Endonuclease</keyword>
<dbReference type="Proteomes" id="UP000277256">
    <property type="component" value="Unassembled WGS sequence"/>
</dbReference>
<feature type="chain" id="PRO_5019511711" evidence="2">
    <location>
        <begin position="28"/>
        <end position="238"/>
    </location>
</feature>
<sequence>MRASRFAVLLSPIVLLLASGCSELSDALGDAASDPVSGDGTGSQVGAEFSDTAPFTVTVDGAALVADIEALEVAAERDEGYDRSLFPHWRDDDGNGCDARDDVLVAQDRSGALTEADCGEAMTGEWVSMYDAETVTASGDVDIDHFVPLKEAWGSGAVDWTTEDRQSYANWLGNAWHLIAVTASSNRSKSDQDPAEWMPEDETVWCAYVWAWVEVKREWALSVDEAERAALLEYAGAC</sequence>
<dbReference type="GO" id="GO:0004519">
    <property type="term" value="F:endonuclease activity"/>
    <property type="evidence" value="ECO:0007669"/>
    <property type="project" value="UniProtKB-KW"/>
</dbReference>